<dbReference type="RefSeq" id="WP_149612196.1">
    <property type="nucleotide sequence ID" value="NZ_VTUX01000007.1"/>
</dbReference>
<dbReference type="Pfam" id="PF11736">
    <property type="entry name" value="DUF3299"/>
    <property type="match status" value="1"/>
</dbReference>
<organism evidence="1 2">
    <name type="scientific">Pseudohalioglobus sediminis</name>
    <dbReference type="NCBI Taxonomy" id="2606449"/>
    <lineage>
        <taxon>Bacteria</taxon>
        <taxon>Pseudomonadati</taxon>
        <taxon>Pseudomonadota</taxon>
        <taxon>Gammaproteobacteria</taxon>
        <taxon>Cellvibrionales</taxon>
        <taxon>Halieaceae</taxon>
        <taxon>Pseudohalioglobus</taxon>
    </lineage>
</organism>
<name>A0A5B0WRS7_9GAMM</name>
<keyword evidence="2" id="KW-1185">Reference proteome</keyword>
<dbReference type="Proteomes" id="UP000323708">
    <property type="component" value="Unassembled WGS sequence"/>
</dbReference>
<accession>A0A5B0WRS7</accession>
<comment type="caution">
    <text evidence="1">The sequence shown here is derived from an EMBL/GenBank/DDBJ whole genome shotgun (WGS) entry which is preliminary data.</text>
</comment>
<dbReference type="Gene3D" id="2.40.50.870">
    <property type="entry name" value="Protein of unknown function (DUF3299)"/>
    <property type="match status" value="1"/>
</dbReference>
<dbReference type="EMBL" id="VTUX01000007">
    <property type="protein sequence ID" value="KAA1189586.1"/>
    <property type="molecule type" value="Genomic_DNA"/>
</dbReference>
<protein>
    <submittedName>
        <fullName evidence="1">DUF3299 domain-containing protein</fullName>
    </submittedName>
</protein>
<evidence type="ECO:0000313" key="2">
    <source>
        <dbReference type="Proteomes" id="UP000323708"/>
    </source>
</evidence>
<dbReference type="InterPro" id="IPR021727">
    <property type="entry name" value="DUF3299"/>
</dbReference>
<evidence type="ECO:0000313" key="1">
    <source>
        <dbReference type="EMBL" id="KAA1189586.1"/>
    </source>
</evidence>
<dbReference type="AlphaFoldDB" id="A0A5B0WRS7"/>
<gene>
    <name evidence="1" type="ORF">F0M18_14620</name>
</gene>
<reference evidence="1 2" key="1">
    <citation type="submission" date="2019-09" db="EMBL/GenBank/DDBJ databases">
        <authorList>
            <person name="Chen X.-Y."/>
        </authorList>
    </citation>
    <scope>NUCLEOTIDE SEQUENCE [LARGE SCALE GENOMIC DNA]</scope>
    <source>
        <strain evidence="1 2">NY5</strain>
    </source>
</reference>
<sequence>MIQHPTPFLTLLIVVLVGNFYGHTAAAADNLPEAQYRVLAWEELVPEDWEPPVIPRAHNEARATPVDPAAAVASLDQQLVALPGFMKPVVFAENQVSEFILVPLLPHHTQHHAHLDVNQMVYVKLLEPLRVENPMTPLWVIGTMTVQSVFTDEGPVAYRIADGVTTEYEY</sequence>
<proteinExistence type="predicted"/>